<dbReference type="Pfam" id="PF14370">
    <property type="entry name" value="Topo_C_assoc"/>
    <property type="match status" value="1"/>
</dbReference>
<dbReference type="GO" id="GO:0003917">
    <property type="term" value="F:DNA topoisomerase type I (single strand cut, ATP-independent) activity"/>
    <property type="evidence" value="ECO:0007669"/>
    <property type="project" value="InterPro"/>
</dbReference>
<dbReference type="OrthoDB" id="2412872at2759"/>
<dbReference type="InterPro" id="IPR025834">
    <property type="entry name" value="TopoI_C_dom"/>
</dbReference>
<gene>
    <name evidence="2" type="ORF">BCR44DRAFT_1502721</name>
</gene>
<reference evidence="2 3" key="1">
    <citation type="submission" date="2016-07" db="EMBL/GenBank/DDBJ databases">
        <title>Pervasive Adenine N6-methylation of Active Genes in Fungi.</title>
        <authorList>
            <consortium name="DOE Joint Genome Institute"/>
            <person name="Mondo S.J."/>
            <person name="Dannebaum R.O."/>
            <person name="Kuo R.C."/>
            <person name="Labutti K."/>
            <person name="Haridas S."/>
            <person name="Kuo A."/>
            <person name="Salamov A."/>
            <person name="Ahrendt S.R."/>
            <person name="Lipzen A."/>
            <person name="Sullivan W."/>
            <person name="Andreopoulos W.B."/>
            <person name="Clum A."/>
            <person name="Lindquist E."/>
            <person name="Daum C."/>
            <person name="Ramamoorthy G.K."/>
            <person name="Gryganskyi A."/>
            <person name="Culley D."/>
            <person name="Magnuson J.K."/>
            <person name="James T.Y."/>
            <person name="O'Malley M.A."/>
            <person name="Stajich J.E."/>
            <person name="Spatafora J.W."/>
            <person name="Visel A."/>
            <person name="Grigoriev I.V."/>
        </authorList>
    </citation>
    <scope>NUCLEOTIDE SEQUENCE [LARGE SCALE GENOMIC DNA]</scope>
    <source>
        <strain evidence="2 3">PL171</strain>
    </source>
</reference>
<evidence type="ECO:0000313" key="2">
    <source>
        <dbReference type="EMBL" id="ORZ31598.1"/>
    </source>
</evidence>
<sequence>MDCIKLEKLNEERKAAGEKPLKALPKKEKKDPTVEQLEKKLEQMTARIEATRVITAAWCKKYGVPIERMFPKTLREKFKWAMDVDADWEF</sequence>
<dbReference type="AlphaFoldDB" id="A0A1Y2HAH7"/>
<dbReference type="EMBL" id="MCFL01000058">
    <property type="protein sequence ID" value="ORZ31598.1"/>
    <property type="molecule type" value="Genomic_DNA"/>
</dbReference>
<protein>
    <recommendedName>
        <fullName evidence="1">Topoisomerase I C-terminal domain-containing protein</fullName>
    </recommendedName>
</protein>
<dbReference type="InterPro" id="IPR014727">
    <property type="entry name" value="TopoI_cat_a/b-sub_euk"/>
</dbReference>
<dbReference type="Proteomes" id="UP000193411">
    <property type="component" value="Unassembled WGS sequence"/>
</dbReference>
<dbReference type="GO" id="GO:0006265">
    <property type="term" value="P:DNA topological change"/>
    <property type="evidence" value="ECO:0007669"/>
    <property type="project" value="InterPro"/>
</dbReference>
<evidence type="ECO:0000313" key="3">
    <source>
        <dbReference type="Proteomes" id="UP000193411"/>
    </source>
</evidence>
<dbReference type="InterPro" id="IPR011010">
    <property type="entry name" value="DNA_brk_join_enz"/>
</dbReference>
<proteinExistence type="predicted"/>
<dbReference type="Gene3D" id="1.10.132.10">
    <property type="match status" value="1"/>
</dbReference>
<dbReference type="SUPFAM" id="SSF56349">
    <property type="entry name" value="DNA breaking-rejoining enzymes"/>
    <property type="match status" value="1"/>
</dbReference>
<keyword evidence="3" id="KW-1185">Reference proteome</keyword>
<evidence type="ECO:0000259" key="1">
    <source>
        <dbReference type="Pfam" id="PF14370"/>
    </source>
</evidence>
<organism evidence="2 3">
    <name type="scientific">Catenaria anguillulae PL171</name>
    <dbReference type="NCBI Taxonomy" id="765915"/>
    <lineage>
        <taxon>Eukaryota</taxon>
        <taxon>Fungi</taxon>
        <taxon>Fungi incertae sedis</taxon>
        <taxon>Blastocladiomycota</taxon>
        <taxon>Blastocladiomycetes</taxon>
        <taxon>Blastocladiales</taxon>
        <taxon>Catenariaceae</taxon>
        <taxon>Catenaria</taxon>
    </lineage>
</organism>
<feature type="domain" description="Topoisomerase I C-terminal" evidence="1">
    <location>
        <begin position="54"/>
        <end position="90"/>
    </location>
</feature>
<dbReference type="GO" id="GO:0005694">
    <property type="term" value="C:chromosome"/>
    <property type="evidence" value="ECO:0007669"/>
    <property type="project" value="InterPro"/>
</dbReference>
<dbReference type="GO" id="GO:0003677">
    <property type="term" value="F:DNA binding"/>
    <property type="evidence" value="ECO:0007669"/>
    <property type="project" value="InterPro"/>
</dbReference>
<accession>A0A1Y2HAH7</accession>
<dbReference type="STRING" id="765915.A0A1Y2HAH7"/>
<name>A0A1Y2HAH7_9FUNG</name>
<comment type="caution">
    <text evidence="2">The sequence shown here is derived from an EMBL/GenBank/DDBJ whole genome shotgun (WGS) entry which is preliminary data.</text>
</comment>